<dbReference type="EMBL" id="UYJE01003341">
    <property type="protein sequence ID" value="VDI18484.1"/>
    <property type="molecule type" value="Genomic_DNA"/>
</dbReference>
<evidence type="ECO:0000256" key="2">
    <source>
        <dbReference type="ARBA" id="ARBA00023043"/>
    </source>
</evidence>
<proteinExistence type="predicted"/>
<dbReference type="Proteomes" id="UP000596742">
    <property type="component" value="Unassembled WGS sequence"/>
</dbReference>
<keyword evidence="1" id="KW-0677">Repeat</keyword>
<evidence type="ECO:0000256" key="1">
    <source>
        <dbReference type="ARBA" id="ARBA00022737"/>
    </source>
</evidence>
<gene>
    <name evidence="3" type="ORF">MGAL_10B007827</name>
</gene>
<dbReference type="InterPro" id="IPR002110">
    <property type="entry name" value="Ankyrin_rpt"/>
</dbReference>
<keyword evidence="2" id="KW-0040">ANK repeat</keyword>
<dbReference type="InterPro" id="IPR036770">
    <property type="entry name" value="Ankyrin_rpt-contain_sf"/>
</dbReference>
<dbReference type="PANTHER" id="PTHR24198">
    <property type="entry name" value="ANKYRIN REPEAT AND PROTEIN KINASE DOMAIN-CONTAINING PROTEIN"/>
    <property type="match status" value="1"/>
</dbReference>
<evidence type="ECO:0000313" key="3">
    <source>
        <dbReference type="EMBL" id="VDI18484.1"/>
    </source>
</evidence>
<protein>
    <submittedName>
        <fullName evidence="3">Uncharacterized protein</fullName>
    </submittedName>
</protein>
<comment type="caution">
    <text evidence="3">The sequence shown here is derived from an EMBL/GenBank/DDBJ whole genome shotgun (WGS) entry which is preliminary data.</text>
</comment>
<evidence type="ECO:0000313" key="4">
    <source>
        <dbReference type="Proteomes" id="UP000596742"/>
    </source>
</evidence>
<organism evidence="3 4">
    <name type="scientific">Mytilus galloprovincialis</name>
    <name type="common">Mediterranean mussel</name>
    <dbReference type="NCBI Taxonomy" id="29158"/>
    <lineage>
        <taxon>Eukaryota</taxon>
        <taxon>Metazoa</taxon>
        <taxon>Spiralia</taxon>
        <taxon>Lophotrochozoa</taxon>
        <taxon>Mollusca</taxon>
        <taxon>Bivalvia</taxon>
        <taxon>Autobranchia</taxon>
        <taxon>Pteriomorphia</taxon>
        <taxon>Mytilida</taxon>
        <taxon>Mytiloidea</taxon>
        <taxon>Mytilidae</taxon>
        <taxon>Mytilinae</taxon>
        <taxon>Mytilus</taxon>
    </lineage>
</organism>
<dbReference type="OrthoDB" id="6058160at2759"/>
<dbReference type="SMART" id="SM00248">
    <property type="entry name" value="ANK"/>
    <property type="match status" value="5"/>
</dbReference>
<dbReference type="PANTHER" id="PTHR24198:SF165">
    <property type="entry name" value="ANKYRIN REPEAT-CONTAINING PROTEIN-RELATED"/>
    <property type="match status" value="1"/>
</dbReference>
<keyword evidence="4" id="KW-1185">Reference proteome</keyword>
<name>A0A8B6DD80_MYTGA</name>
<reference evidence="3" key="1">
    <citation type="submission" date="2018-11" db="EMBL/GenBank/DDBJ databases">
        <authorList>
            <person name="Alioto T."/>
            <person name="Alioto T."/>
        </authorList>
    </citation>
    <scope>NUCLEOTIDE SEQUENCE</scope>
</reference>
<accession>A0A8B6DD80</accession>
<sequence length="555" mass="63375">MSALNGNTDIQKTIEHFIDAVKGRAPPDRLRHYLGESKPRHIVDWTDDNGLDLLHHCIILNSSEAVEFLLSHRYFNESHQPKYNPYLHLTAKLGLRTILGVILTHRPNDNRPMTNLIYPDVMNRDDKNLCIKLENQSKVTPLDVAALNKHMDCVHQILNICVLKKNPEHNNSGYIALATIDGSEKALRYLLKHKYQNDDVREAIEIAVRCARASCLDLLLETKVKTRDLFEGKNPFHMLYTFSSGKEFGRGGYASLPAVTTVLVKHKYDVCVKDPTNTYPLYSLLCNSLCMHDSINTQYYIECVRILLEAGANANFDECKYEQTMNSKGKKSLIGRRSFLSAMHCLLETVETYSEFLESASLAVKFVLECGEALLSHAAKTNKNARSSKHRNSVLGPILHQYAKTSVAIGVDETVFRFLLRYGADANYKLNDKYVINTYLDGLLDKLSQIAPYIRKPDHVNDVEIMLKMCKYMSRKSIKDALRLFKNRHYRPIEQTAKYITMVQKELERQSNTIQPLKHLAAKSVWEICDRNASSVHKLKVSSELKTCILPIVNW</sequence>
<dbReference type="SUPFAM" id="SSF48403">
    <property type="entry name" value="Ankyrin repeat"/>
    <property type="match status" value="1"/>
</dbReference>
<dbReference type="AlphaFoldDB" id="A0A8B6DD80"/>
<dbReference type="Gene3D" id="1.25.40.20">
    <property type="entry name" value="Ankyrin repeat-containing domain"/>
    <property type="match status" value="1"/>
</dbReference>